<keyword evidence="2" id="KW-1185">Reference proteome</keyword>
<name>A0ABR6YFX3_9BURK</name>
<evidence type="ECO:0000313" key="2">
    <source>
        <dbReference type="Proteomes" id="UP000624279"/>
    </source>
</evidence>
<organism evidence="1 2">
    <name type="scientific">Undibacterium flavidum</name>
    <dbReference type="NCBI Taxonomy" id="2762297"/>
    <lineage>
        <taxon>Bacteria</taxon>
        <taxon>Pseudomonadati</taxon>
        <taxon>Pseudomonadota</taxon>
        <taxon>Betaproteobacteria</taxon>
        <taxon>Burkholderiales</taxon>
        <taxon>Oxalobacteraceae</taxon>
        <taxon>Undibacterium</taxon>
    </lineage>
</organism>
<dbReference type="RefSeq" id="WP_186943443.1">
    <property type="nucleotide sequence ID" value="NZ_JACOGA010000019.1"/>
</dbReference>
<protein>
    <recommendedName>
        <fullName evidence="3">SpoIIAA-like protein</fullName>
    </recommendedName>
</protein>
<comment type="caution">
    <text evidence="1">The sequence shown here is derived from an EMBL/GenBank/DDBJ whole genome shotgun (WGS) entry which is preliminary data.</text>
</comment>
<sequence>MNAIFRPHGRFKIWIEGQFLLTEVTGPWNRELIEYWAAQALELAQEFTTARPYIAITTVYESILCPGDAIDRIAKAIEYSHTQLPCLGNLIVAADNVEGRDLVLSTYRRIGLHHFFPDFASAKIWAEHALKTHPAVIP</sequence>
<dbReference type="EMBL" id="JACOGA010000019">
    <property type="protein sequence ID" value="MBC3875476.1"/>
    <property type="molecule type" value="Genomic_DNA"/>
</dbReference>
<evidence type="ECO:0000313" key="1">
    <source>
        <dbReference type="EMBL" id="MBC3875476.1"/>
    </source>
</evidence>
<reference evidence="1 2" key="1">
    <citation type="submission" date="2020-08" db="EMBL/GenBank/DDBJ databases">
        <title>Novel species isolated from subtropical streams in China.</title>
        <authorList>
            <person name="Lu H."/>
        </authorList>
    </citation>
    <scope>NUCLEOTIDE SEQUENCE [LARGE SCALE GENOMIC DNA]</scope>
    <source>
        <strain evidence="1 2">LX15W</strain>
    </source>
</reference>
<gene>
    <name evidence="1" type="ORF">H8K55_17940</name>
</gene>
<evidence type="ECO:0008006" key="3">
    <source>
        <dbReference type="Google" id="ProtNLM"/>
    </source>
</evidence>
<dbReference type="Proteomes" id="UP000624279">
    <property type="component" value="Unassembled WGS sequence"/>
</dbReference>
<proteinExistence type="predicted"/>
<accession>A0ABR6YFX3</accession>